<feature type="binding site" evidence="7 9">
    <location>
        <begin position="142"/>
        <end position="143"/>
    </location>
    <ligand>
        <name>FMN</name>
        <dbReference type="ChEBI" id="CHEBI:58210"/>
    </ligand>
</feature>
<feature type="binding site" evidence="7 9">
    <location>
        <position position="187"/>
    </location>
    <ligand>
        <name>FMN</name>
        <dbReference type="ChEBI" id="CHEBI:58210"/>
    </ligand>
</feature>
<name>A0A5C6F761_9BACT</name>
<comment type="pathway">
    <text evidence="7">Cofactor metabolism; pyridoxal 5'-phosphate salvage; pyridoxal 5'-phosphate from pyridoxamine 5'-phosphate: step 1/1.</text>
</comment>
<comment type="caution">
    <text evidence="12">The sequence shown here is derived from an EMBL/GenBank/DDBJ whole genome shotgun (WGS) entry which is preliminary data.</text>
</comment>
<feature type="binding site" evidence="7 8">
    <location>
        <position position="125"/>
    </location>
    <ligand>
        <name>substrate</name>
    </ligand>
</feature>
<protein>
    <recommendedName>
        <fullName evidence="7">Pyridoxine/pyridoxamine 5'-phosphate oxidase</fullName>
        <ecNumber evidence="7">1.4.3.5</ecNumber>
    </recommendedName>
    <alternativeName>
        <fullName evidence="7">PNP/PMP oxidase</fullName>
        <shortName evidence="7">PNPOx</shortName>
    </alternativeName>
    <alternativeName>
        <fullName evidence="7">Pyridoxal 5'-phosphate synthase</fullName>
    </alternativeName>
</protein>
<feature type="binding site" evidence="7 9">
    <location>
        <position position="85"/>
    </location>
    <ligand>
        <name>FMN</name>
        <dbReference type="ChEBI" id="CHEBI:58210"/>
    </ligand>
</feature>
<dbReference type="Gene3D" id="2.30.110.10">
    <property type="entry name" value="Electron Transport, Fmn-binding Protein, Chain A"/>
    <property type="match status" value="1"/>
</dbReference>
<dbReference type="InterPro" id="IPR011576">
    <property type="entry name" value="Pyridox_Oxase_N"/>
</dbReference>
<feature type="binding site" evidence="7 8">
    <location>
        <begin position="193"/>
        <end position="195"/>
    </location>
    <ligand>
        <name>substrate</name>
    </ligand>
</feature>
<evidence type="ECO:0000256" key="6">
    <source>
        <dbReference type="ARBA" id="ARBA00023096"/>
    </source>
</evidence>
<feature type="binding site" evidence="7 8">
    <location>
        <position position="129"/>
    </location>
    <ligand>
        <name>substrate</name>
    </ligand>
</feature>
<dbReference type="NCBIfam" id="TIGR00558">
    <property type="entry name" value="pdxH"/>
    <property type="match status" value="1"/>
</dbReference>
<dbReference type="HAMAP" id="MF_01629">
    <property type="entry name" value="PdxH"/>
    <property type="match status" value="1"/>
</dbReference>
<dbReference type="InterPro" id="IPR019740">
    <property type="entry name" value="Pyridox_Oxase_CS"/>
</dbReference>
<feature type="domain" description="Pyridoxine 5'-phosphate oxidase dimerisation C-terminal" evidence="11">
    <location>
        <begin position="174"/>
        <end position="214"/>
    </location>
</feature>
<dbReference type="PROSITE" id="PS01064">
    <property type="entry name" value="PYRIDOX_OXIDASE"/>
    <property type="match status" value="1"/>
</dbReference>
<evidence type="ECO:0000259" key="10">
    <source>
        <dbReference type="Pfam" id="PF01243"/>
    </source>
</evidence>
<evidence type="ECO:0000256" key="2">
    <source>
        <dbReference type="ARBA" id="ARBA00011738"/>
    </source>
</evidence>
<comment type="catalytic activity">
    <reaction evidence="7">
        <text>pyridoxamine 5'-phosphate + O2 + H2O = pyridoxal 5'-phosphate + H2O2 + NH4(+)</text>
        <dbReference type="Rhea" id="RHEA:15817"/>
        <dbReference type="ChEBI" id="CHEBI:15377"/>
        <dbReference type="ChEBI" id="CHEBI:15379"/>
        <dbReference type="ChEBI" id="CHEBI:16240"/>
        <dbReference type="ChEBI" id="CHEBI:28938"/>
        <dbReference type="ChEBI" id="CHEBI:58451"/>
        <dbReference type="ChEBI" id="CHEBI:597326"/>
        <dbReference type="EC" id="1.4.3.5"/>
    </reaction>
</comment>
<dbReference type="PANTHER" id="PTHR10851">
    <property type="entry name" value="PYRIDOXINE-5-PHOSPHATE OXIDASE"/>
    <property type="match status" value="1"/>
</dbReference>
<dbReference type="FunFam" id="2.30.110.10:FF:000020">
    <property type="entry name" value="PNPO isoform 11"/>
    <property type="match status" value="1"/>
</dbReference>
<dbReference type="GO" id="GO:0008615">
    <property type="term" value="P:pyridoxine biosynthetic process"/>
    <property type="evidence" value="ECO:0007669"/>
    <property type="project" value="UniProtKB-UniRule"/>
</dbReference>
<dbReference type="UniPathway" id="UPA01068">
    <property type="reaction ID" value="UER00304"/>
</dbReference>
<comment type="subunit">
    <text evidence="2 7">Homodimer.</text>
</comment>
<dbReference type="Pfam" id="PF01243">
    <property type="entry name" value="PNPOx_N"/>
    <property type="match status" value="1"/>
</dbReference>
<feature type="binding site" evidence="7 8">
    <location>
        <position position="133"/>
    </location>
    <ligand>
        <name>substrate</name>
    </ligand>
</feature>
<dbReference type="EMBL" id="SJPX01000001">
    <property type="protein sequence ID" value="TWU57228.1"/>
    <property type="molecule type" value="Genomic_DNA"/>
</dbReference>
<dbReference type="Pfam" id="PF10590">
    <property type="entry name" value="PNP_phzG_C"/>
    <property type="match status" value="1"/>
</dbReference>
<reference evidence="12 13" key="1">
    <citation type="submission" date="2019-02" db="EMBL/GenBank/DDBJ databases">
        <title>Deep-cultivation of Planctomycetes and their phenomic and genomic characterization uncovers novel biology.</title>
        <authorList>
            <person name="Wiegand S."/>
            <person name="Jogler M."/>
            <person name="Boedeker C."/>
            <person name="Pinto D."/>
            <person name="Vollmers J."/>
            <person name="Rivas-Marin E."/>
            <person name="Kohn T."/>
            <person name="Peeters S.H."/>
            <person name="Heuer A."/>
            <person name="Rast P."/>
            <person name="Oberbeckmann S."/>
            <person name="Bunk B."/>
            <person name="Jeske O."/>
            <person name="Meyerdierks A."/>
            <person name="Storesund J.E."/>
            <person name="Kallscheuer N."/>
            <person name="Luecker S."/>
            <person name="Lage O.M."/>
            <person name="Pohl T."/>
            <person name="Merkel B.J."/>
            <person name="Hornburger P."/>
            <person name="Mueller R.-W."/>
            <person name="Bruemmer F."/>
            <person name="Labrenz M."/>
            <person name="Spormann A.M."/>
            <person name="Op Den Camp H."/>
            <person name="Overmann J."/>
            <person name="Amann R."/>
            <person name="Jetten M.S.M."/>
            <person name="Mascher T."/>
            <person name="Medema M.H."/>
            <person name="Devos D.P."/>
            <person name="Kaster A.-K."/>
            <person name="Ovreas L."/>
            <person name="Rohde M."/>
            <person name="Galperin M.Y."/>
            <person name="Jogler C."/>
        </authorList>
    </citation>
    <scope>NUCLEOTIDE SEQUENCE [LARGE SCALE GENOMIC DNA]</scope>
    <source>
        <strain evidence="12 13">Poly59</strain>
    </source>
</reference>
<feature type="binding site" evidence="7 9">
    <location>
        <begin position="78"/>
        <end position="79"/>
    </location>
    <ligand>
        <name>FMN</name>
        <dbReference type="ChEBI" id="CHEBI:58210"/>
    </ligand>
</feature>
<evidence type="ECO:0000256" key="3">
    <source>
        <dbReference type="ARBA" id="ARBA00022630"/>
    </source>
</evidence>
<feature type="binding site" evidence="8">
    <location>
        <begin position="7"/>
        <end position="10"/>
    </location>
    <ligand>
        <name>substrate</name>
    </ligand>
</feature>
<sequence length="214" mass="24398">MSIHHMRQTYTKAGISLKDVNSDPMVQFSVWFDQAKAEEAPDWMEINAMTLSTASLDGNVTSRIVLLKAVENGKFAFFTNYDSVKGQQISANPNVSLCFFWPHLERQIRIEGTVTKTSREISQTYFASRPRDSQLGANASDQSSVVESEDWLNNQMDSLRSRYEGDTVPCPSHWGGYDVTPNTIEFWQGRPSRLHDRIVYKRNGDTWKIVRLAP</sequence>
<dbReference type="SUPFAM" id="SSF50475">
    <property type="entry name" value="FMN-binding split barrel"/>
    <property type="match status" value="1"/>
</dbReference>
<comment type="caution">
    <text evidence="7">Lacks conserved residue(s) required for the propagation of feature annotation.</text>
</comment>
<keyword evidence="13" id="KW-1185">Reference proteome</keyword>
<dbReference type="RefSeq" id="WP_146532161.1">
    <property type="nucleotide sequence ID" value="NZ_SJPX01000001.1"/>
</dbReference>
<dbReference type="GO" id="GO:0004733">
    <property type="term" value="F:pyridoxamine phosphate oxidase activity"/>
    <property type="evidence" value="ECO:0007669"/>
    <property type="project" value="UniProtKB-UniRule"/>
</dbReference>
<evidence type="ECO:0000313" key="12">
    <source>
        <dbReference type="EMBL" id="TWU57228.1"/>
    </source>
</evidence>
<evidence type="ECO:0000259" key="11">
    <source>
        <dbReference type="Pfam" id="PF10590"/>
    </source>
</evidence>
<evidence type="ECO:0000256" key="9">
    <source>
        <dbReference type="PIRSR" id="PIRSR000190-2"/>
    </source>
</evidence>
<comment type="pathway">
    <text evidence="7">Cofactor metabolism; pyridoxal 5'-phosphate salvage; pyridoxal 5'-phosphate from pyridoxine 5'-phosphate: step 1/1.</text>
</comment>
<evidence type="ECO:0000256" key="7">
    <source>
        <dbReference type="HAMAP-Rule" id="MF_01629"/>
    </source>
</evidence>
<feature type="binding site" evidence="7 8">
    <location>
        <position position="68"/>
    </location>
    <ligand>
        <name>substrate</name>
    </ligand>
</feature>
<dbReference type="PANTHER" id="PTHR10851:SF0">
    <property type="entry name" value="PYRIDOXINE-5'-PHOSPHATE OXIDASE"/>
    <property type="match status" value="1"/>
</dbReference>
<gene>
    <name evidence="7 12" type="primary">pdxH</name>
    <name evidence="12" type="ORF">Poly59_01350</name>
</gene>
<proteinExistence type="inferred from homology"/>
<keyword evidence="4 7" id="KW-0288">FMN</keyword>
<evidence type="ECO:0000256" key="1">
    <source>
        <dbReference type="ARBA" id="ARBA00007301"/>
    </source>
</evidence>
<dbReference type="InterPro" id="IPR000659">
    <property type="entry name" value="Pyridox_Oxase"/>
</dbReference>
<evidence type="ECO:0000256" key="5">
    <source>
        <dbReference type="ARBA" id="ARBA00023002"/>
    </source>
</evidence>
<organism evidence="12 13">
    <name type="scientific">Rubripirellula reticaptiva</name>
    <dbReference type="NCBI Taxonomy" id="2528013"/>
    <lineage>
        <taxon>Bacteria</taxon>
        <taxon>Pseudomonadati</taxon>
        <taxon>Planctomycetota</taxon>
        <taxon>Planctomycetia</taxon>
        <taxon>Pirellulales</taxon>
        <taxon>Pirellulaceae</taxon>
        <taxon>Rubripirellula</taxon>
    </lineage>
</organism>
<comment type="cofactor">
    <cofactor evidence="7 9">
        <name>FMN</name>
        <dbReference type="ChEBI" id="CHEBI:58210"/>
    </cofactor>
    <text evidence="7 9">Binds 1 FMN per subunit.</text>
</comment>
<comment type="function">
    <text evidence="7">Catalyzes the oxidation of either pyridoxine 5'-phosphate (PNP) or pyridoxamine 5'-phosphate (PMP) into pyridoxal 5'-phosphate (PLP).</text>
</comment>
<dbReference type="GO" id="GO:0010181">
    <property type="term" value="F:FMN binding"/>
    <property type="evidence" value="ECO:0007669"/>
    <property type="project" value="UniProtKB-UniRule"/>
</dbReference>
<dbReference type="NCBIfam" id="NF004231">
    <property type="entry name" value="PRK05679.1"/>
    <property type="match status" value="1"/>
</dbReference>
<comment type="similarity">
    <text evidence="1 7">Belongs to the pyridoxamine 5'-phosphate oxidase family.</text>
</comment>
<dbReference type="EC" id="1.4.3.5" evidence="7"/>
<dbReference type="InterPro" id="IPR019576">
    <property type="entry name" value="Pyridoxamine_oxidase_dimer_C"/>
</dbReference>
<evidence type="ECO:0000256" key="4">
    <source>
        <dbReference type="ARBA" id="ARBA00022643"/>
    </source>
</evidence>
<dbReference type="OrthoDB" id="9780392at2"/>
<dbReference type="AlphaFoldDB" id="A0A5C6F761"/>
<evidence type="ECO:0000256" key="8">
    <source>
        <dbReference type="PIRSR" id="PIRSR000190-1"/>
    </source>
</evidence>
<keyword evidence="3 7" id="KW-0285">Flavoprotein</keyword>
<evidence type="ECO:0000313" key="13">
    <source>
        <dbReference type="Proteomes" id="UP000317977"/>
    </source>
</evidence>
<feature type="domain" description="Pyridoxamine 5'-phosphate oxidase N-terminal" evidence="10">
    <location>
        <begin position="45"/>
        <end position="153"/>
    </location>
</feature>
<accession>A0A5C6F761</accession>
<dbReference type="PIRSF" id="PIRSF000190">
    <property type="entry name" value="Pyd_amn-ph_oxd"/>
    <property type="match status" value="1"/>
</dbReference>
<keyword evidence="6 7" id="KW-0664">Pyridoxine biosynthesis</keyword>
<dbReference type="InterPro" id="IPR012349">
    <property type="entry name" value="Split_barrel_FMN-bd"/>
</dbReference>
<feature type="binding site" evidence="7 9">
    <location>
        <position position="107"/>
    </location>
    <ligand>
        <name>FMN</name>
        <dbReference type="ChEBI" id="CHEBI:58210"/>
    </ligand>
</feature>
<dbReference type="Proteomes" id="UP000317977">
    <property type="component" value="Unassembled WGS sequence"/>
</dbReference>
<comment type="catalytic activity">
    <reaction evidence="7">
        <text>pyridoxine 5'-phosphate + O2 = pyridoxal 5'-phosphate + H2O2</text>
        <dbReference type="Rhea" id="RHEA:15149"/>
        <dbReference type="ChEBI" id="CHEBI:15379"/>
        <dbReference type="ChEBI" id="CHEBI:16240"/>
        <dbReference type="ChEBI" id="CHEBI:58589"/>
        <dbReference type="ChEBI" id="CHEBI:597326"/>
        <dbReference type="EC" id="1.4.3.5"/>
    </reaction>
</comment>
<keyword evidence="5 7" id="KW-0560">Oxidoreductase</keyword>
<feature type="binding site" evidence="7 9">
    <location>
        <begin position="63"/>
        <end position="68"/>
    </location>
    <ligand>
        <name>FMN</name>
        <dbReference type="ChEBI" id="CHEBI:58210"/>
    </ligand>
</feature>
<feature type="binding site" evidence="7 9">
    <location>
        <position position="197"/>
    </location>
    <ligand>
        <name>FMN</name>
        <dbReference type="ChEBI" id="CHEBI:58210"/>
    </ligand>
</feature>